<dbReference type="Gene3D" id="3.30.420.40">
    <property type="match status" value="3"/>
</dbReference>
<feature type="binding site" evidence="8">
    <location>
        <position position="170"/>
    </location>
    <ligand>
        <name>Fe cation</name>
        <dbReference type="ChEBI" id="CHEBI:24875"/>
    </ligand>
</feature>
<feature type="binding site" evidence="8">
    <location>
        <position position="166"/>
    </location>
    <ligand>
        <name>Fe cation</name>
        <dbReference type="ChEBI" id="CHEBI:24875"/>
    </ligand>
</feature>
<accession>A0A7T5RKD9</accession>
<protein>
    <recommendedName>
        <fullName evidence="8">tRNA N6-adenosine threonylcarbamoyltransferase</fullName>
        <ecNumber evidence="8">2.3.1.234</ecNumber>
    </recommendedName>
    <alternativeName>
        <fullName evidence="8">N6-L-threonylcarbamoyladenine synthase</fullName>
        <shortName evidence="8">t(6)A synthase</shortName>
    </alternativeName>
    <alternativeName>
        <fullName evidence="8">t(6)A37 threonylcarbamoyladenosine biosynthesis protein TsaD</fullName>
    </alternativeName>
    <alternativeName>
        <fullName evidence="8">tRNA threonylcarbamoyladenosine biosynthesis protein TsaD</fullName>
    </alternativeName>
</protein>
<keyword evidence="2 8" id="KW-0808">Transferase</keyword>
<feature type="binding site" evidence="8">
    <location>
        <position position="372"/>
    </location>
    <ligand>
        <name>Fe cation</name>
        <dbReference type="ChEBI" id="CHEBI:24875"/>
    </ligand>
</feature>
<dbReference type="InterPro" id="IPR017860">
    <property type="entry name" value="Peptidase_M22_CS"/>
</dbReference>
<evidence type="ECO:0000313" key="11">
    <source>
        <dbReference type="Proteomes" id="UP000595618"/>
    </source>
</evidence>
<dbReference type="FunFam" id="3.30.420.40:FF:000040">
    <property type="entry name" value="tRNA N6-adenosine threonylcarbamoyltransferase"/>
    <property type="match status" value="1"/>
</dbReference>
<feature type="domain" description="Gcp-like" evidence="9">
    <location>
        <begin position="32"/>
        <end position="75"/>
    </location>
</feature>
<keyword evidence="6 8" id="KW-0012">Acyltransferase</keyword>
<dbReference type="InterPro" id="IPR000905">
    <property type="entry name" value="Gcp-like_dom"/>
</dbReference>
<evidence type="ECO:0000256" key="8">
    <source>
        <dbReference type="HAMAP-Rule" id="MF_01445"/>
    </source>
</evidence>
<evidence type="ECO:0000259" key="9">
    <source>
        <dbReference type="Pfam" id="PF00814"/>
    </source>
</evidence>
<keyword evidence="5 8" id="KW-0408">Iron</keyword>
<evidence type="ECO:0000256" key="1">
    <source>
        <dbReference type="ARBA" id="ARBA00022490"/>
    </source>
</evidence>
<comment type="catalytic activity">
    <reaction evidence="7 8">
        <text>L-threonylcarbamoyladenylate + adenosine(37) in tRNA = N(6)-L-threonylcarbamoyladenosine(37) in tRNA + AMP + H(+)</text>
        <dbReference type="Rhea" id="RHEA:37059"/>
        <dbReference type="Rhea" id="RHEA-COMP:10162"/>
        <dbReference type="Rhea" id="RHEA-COMP:10163"/>
        <dbReference type="ChEBI" id="CHEBI:15378"/>
        <dbReference type="ChEBI" id="CHEBI:73682"/>
        <dbReference type="ChEBI" id="CHEBI:74411"/>
        <dbReference type="ChEBI" id="CHEBI:74418"/>
        <dbReference type="ChEBI" id="CHEBI:456215"/>
        <dbReference type="EC" id="2.3.1.234"/>
    </reaction>
</comment>
<dbReference type="HAMAP" id="MF_01445">
    <property type="entry name" value="TsaD"/>
    <property type="match status" value="1"/>
</dbReference>
<proteinExistence type="inferred from homology"/>
<feature type="binding site" evidence="8">
    <location>
        <position position="226"/>
    </location>
    <ligand>
        <name>substrate</name>
    </ligand>
</feature>
<evidence type="ECO:0000256" key="3">
    <source>
        <dbReference type="ARBA" id="ARBA00022694"/>
    </source>
</evidence>
<evidence type="ECO:0000313" key="10">
    <source>
        <dbReference type="EMBL" id="QQG45722.1"/>
    </source>
</evidence>
<evidence type="ECO:0000256" key="4">
    <source>
        <dbReference type="ARBA" id="ARBA00022723"/>
    </source>
</evidence>
<dbReference type="NCBIfam" id="TIGR00329">
    <property type="entry name" value="gcp_kae1"/>
    <property type="match status" value="1"/>
</dbReference>
<comment type="cofactor">
    <cofactor evidence="8">
        <name>Fe(2+)</name>
        <dbReference type="ChEBI" id="CHEBI:29033"/>
    </cofactor>
    <text evidence="8">Binds 1 Fe(2+) ion per subunit.</text>
</comment>
<dbReference type="Pfam" id="PF00814">
    <property type="entry name" value="TsaD"/>
    <property type="match status" value="2"/>
</dbReference>
<dbReference type="PANTHER" id="PTHR11735:SF6">
    <property type="entry name" value="TRNA N6-ADENOSINE THREONYLCARBAMOYLTRANSFERASE, MITOCHONDRIAL"/>
    <property type="match status" value="1"/>
</dbReference>
<gene>
    <name evidence="8 10" type="primary">tsaD</name>
    <name evidence="10" type="ORF">HYW89_02280</name>
</gene>
<dbReference type="GO" id="GO:0005506">
    <property type="term" value="F:iron ion binding"/>
    <property type="evidence" value="ECO:0007669"/>
    <property type="project" value="UniProtKB-UniRule"/>
</dbReference>
<dbReference type="GO" id="GO:0002949">
    <property type="term" value="P:tRNA threonylcarbamoyladenosine modification"/>
    <property type="evidence" value="ECO:0007669"/>
    <property type="project" value="UniProtKB-UniRule"/>
</dbReference>
<evidence type="ECO:0000256" key="7">
    <source>
        <dbReference type="ARBA" id="ARBA00048117"/>
    </source>
</evidence>
<keyword evidence="4 8" id="KW-0479">Metal-binding</keyword>
<dbReference type="CDD" id="cd24133">
    <property type="entry name" value="ASKHA_NBD_TsaD_bac"/>
    <property type="match status" value="1"/>
</dbReference>
<dbReference type="GO" id="GO:0061711">
    <property type="term" value="F:tRNA N(6)-L-threonylcarbamoyladenine synthase activity"/>
    <property type="evidence" value="ECO:0007669"/>
    <property type="project" value="UniProtKB-EC"/>
</dbReference>
<dbReference type="EC" id="2.3.1.234" evidence="8"/>
<name>A0A7T5RKD9_9BACT</name>
<feature type="binding site" evidence="8">
    <location>
        <position position="239"/>
    </location>
    <ligand>
        <name>substrate</name>
    </ligand>
</feature>
<dbReference type="InterPro" id="IPR022450">
    <property type="entry name" value="TsaD"/>
</dbReference>
<dbReference type="InterPro" id="IPR017861">
    <property type="entry name" value="KAE1/TsaD"/>
</dbReference>
<dbReference type="SUPFAM" id="SSF53067">
    <property type="entry name" value="Actin-like ATPase domain"/>
    <property type="match status" value="1"/>
</dbReference>
<dbReference type="PANTHER" id="PTHR11735">
    <property type="entry name" value="TRNA N6-ADENOSINE THREONYLCARBAMOYLTRANSFERASE"/>
    <property type="match status" value="1"/>
</dbReference>
<organism evidence="10 11">
    <name type="scientific">Candidatus Sungiibacteriota bacterium</name>
    <dbReference type="NCBI Taxonomy" id="2750080"/>
    <lineage>
        <taxon>Bacteria</taxon>
        <taxon>Candidatus Sungiibacteriota</taxon>
    </lineage>
</organism>
<dbReference type="InterPro" id="IPR043129">
    <property type="entry name" value="ATPase_NBD"/>
</dbReference>
<dbReference type="PROSITE" id="PS01016">
    <property type="entry name" value="GLYCOPROTEASE"/>
    <property type="match status" value="1"/>
</dbReference>
<keyword evidence="1 8" id="KW-0963">Cytoplasm</keyword>
<dbReference type="Proteomes" id="UP000595618">
    <property type="component" value="Chromosome"/>
</dbReference>
<feature type="binding site" evidence="8">
    <location>
        <position position="342"/>
    </location>
    <ligand>
        <name>substrate</name>
    </ligand>
</feature>
<evidence type="ECO:0000256" key="5">
    <source>
        <dbReference type="ARBA" id="ARBA00023004"/>
    </source>
</evidence>
<dbReference type="EMBL" id="CP066690">
    <property type="protein sequence ID" value="QQG45722.1"/>
    <property type="molecule type" value="Genomic_DNA"/>
</dbReference>
<evidence type="ECO:0000256" key="2">
    <source>
        <dbReference type="ARBA" id="ARBA00022679"/>
    </source>
</evidence>
<dbReference type="AlphaFoldDB" id="A0A7T5RKD9"/>
<comment type="caution">
    <text evidence="8">Lacks conserved residue(s) required for the propagation of feature annotation.</text>
</comment>
<feature type="domain" description="Gcp-like" evidence="9">
    <location>
        <begin position="127"/>
        <end position="378"/>
    </location>
</feature>
<evidence type="ECO:0000256" key="6">
    <source>
        <dbReference type="ARBA" id="ARBA00023315"/>
    </source>
</evidence>
<dbReference type="GO" id="GO:0005737">
    <property type="term" value="C:cytoplasm"/>
    <property type="evidence" value="ECO:0007669"/>
    <property type="project" value="UniProtKB-SubCell"/>
</dbReference>
<feature type="binding site" evidence="8">
    <location>
        <begin position="193"/>
        <end position="197"/>
    </location>
    <ligand>
        <name>substrate</name>
    </ligand>
</feature>
<sequence>MKRILAIETSCDETAIAIAEFFGPKRKPQIRVLSNIISSQVKIHEKFGGVVPNLAKREHQRSLVPTLLQALSEAGRKDLRFKIYDLRKTPKQKIPKSKVLNLKSVLAREPELFKQFNKRIVPLVSPKIDAIAVTYGPGLAPALWVGVNFARALAYLWGKPLIPVNHMAGHLYSAFLQKSGGLQAIKFPALALLVSGGHTELVLVGGGGKFKILGETLDDAAGEAFDKVARLLGLGYPGGPEISRLADRLKSDFDGFEVGLQRIKLPRPMTNSKDYNFSFSGLKTAVFYLVRDLGVKRAKKLRPFIAKEFQDAVVDVLVKKTIRAAKEYKAKTVLLGGGVAANKLLRRRLIRTVARELSNTECLTVPLGLSGDNALIIALAAFFAGKKKAPSKIGADANAKL</sequence>
<comment type="function">
    <text evidence="8">Required for the formation of a threonylcarbamoyl group on adenosine at position 37 (t(6)A37) in tRNAs that read codons beginning with adenine. Is involved in the transfer of the threonylcarbamoyl moiety of threonylcarbamoyl-AMP (TC-AMP) to the N6 group of A37, together with TsaE and TsaB. TsaD likely plays a direct catalytic role in this reaction.</text>
</comment>
<reference evidence="10 11" key="1">
    <citation type="submission" date="2020-07" db="EMBL/GenBank/DDBJ databases">
        <title>Huge and variable diversity of episymbiotic CPR bacteria and DPANN archaea in groundwater ecosystems.</title>
        <authorList>
            <person name="He C.Y."/>
            <person name="Keren R."/>
            <person name="Whittaker M."/>
            <person name="Farag I.F."/>
            <person name="Doudna J."/>
            <person name="Cate J.H.D."/>
            <person name="Banfield J.F."/>
        </authorList>
    </citation>
    <scope>NUCLEOTIDE SEQUENCE [LARGE SCALE GENOMIC DNA]</scope>
    <source>
        <strain evidence="10">NC_groundwater_541_Ag_S-0.1um_46_50</strain>
    </source>
</reference>
<comment type="subcellular location">
    <subcellularLocation>
        <location evidence="8">Cytoplasm</location>
    </subcellularLocation>
</comment>
<keyword evidence="3 8" id="KW-0819">tRNA processing</keyword>
<comment type="similarity">
    <text evidence="8">Belongs to the KAE1 / TsaD family.</text>
</comment>